<name>A0A1X7NZX3_9MICO</name>
<dbReference type="Pfam" id="PF01833">
    <property type="entry name" value="TIG"/>
    <property type="match status" value="1"/>
</dbReference>
<organism evidence="7 8">
    <name type="scientific">Rathayibacter oskolensis</name>
    <dbReference type="NCBI Taxonomy" id="1891671"/>
    <lineage>
        <taxon>Bacteria</taxon>
        <taxon>Bacillati</taxon>
        <taxon>Actinomycetota</taxon>
        <taxon>Actinomycetes</taxon>
        <taxon>Micrococcales</taxon>
        <taxon>Microbacteriaceae</taxon>
        <taxon>Rathayibacter</taxon>
    </lineage>
</organism>
<gene>
    <name evidence="7" type="ORF">SAMN06295885_2204</name>
</gene>
<evidence type="ECO:0000256" key="1">
    <source>
        <dbReference type="ARBA" id="ARBA00007754"/>
    </source>
</evidence>
<dbReference type="GO" id="GO:0006080">
    <property type="term" value="P:substituted mannan metabolic process"/>
    <property type="evidence" value="ECO:0007669"/>
    <property type="project" value="InterPro"/>
</dbReference>
<dbReference type="PRINTS" id="PR00739">
    <property type="entry name" value="GLHYDRLASE26"/>
</dbReference>
<dbReference type="OrthoDB" id="9816550at2"/>
<evidence type="ECO:0000256" key="2">
    <source>
        <dbReference type="ARBA" id="ARBA00022801"/>
    </source>
</evidence>
<feature type="active site" description="Nucleophile" evidence="4">
    <location>
        <position position="360"/>
    </location>
</feature>
<evidence type="ECO:0000259" key="6">
    <source>
        <dbReference type="PROSITE" id="PS51764"/>
    </source>
</evidence>
<dbReference type="RefSeq" id="WP_085476649.1">
    <property type="nucleotide sequence ID" value="NZ_FXBM01000002.1"/>
</dbReference>
<keyword evidence="2 4" id="KW-0378">Hydrolase</keyword>
<dbReference type="Proteomes" id="UP000193711">
    <property type="component" value="Unassembled WGS sequence"/>
</dbReference>
<dbReference type="PANTHER" id="PTHR40079">
    <property type="entry name" value="MANNAN ENDO-1,4-BETA-MANNOSIDASE E-RELATED"/>
    <property type="match status" value="1"/>
</dbReference>
<evidence type="ECO:0000313" key="8">
    <source>
        <dbReference type="Proteomes" id="UP000193711"/>
    </source>
</evidence>
<keyword evidence="5" id="KW-0732">Signal</keyword>
<accession>A0A1X7NZX3</accession>
<feature type="domain" description="GH26" evidence="6">
    <location>
        <begin position="124"/>
        <end position="416"/>
    </location>
</feature>
<keyword evidence="8" id="KW-1185">Reference proteome</keyword>
<comment type="similarity">
    <text evidence="1 4">Belongs to the glycosyl hydrolase 26 family.</text>
</comment>
<dbReference type="PROSITE" id="PS51764">
    <property type="entry name" value="GH26"/>
    <property type="match status" value="1"/>
</dbReference>
<dbReference type="InterPro" id="IPR017853">
    <property type="entry name" value="GH"/>
</dbReference>
<reference evidence="8" key="1">
    <citation type="submission" date="2017-04" db="EMBL/GenBank/DDBJ databases">
        <authorList>
            <person name="Varghese N."/>
            <person name="Submissions S."/>
        </authorList>
    </citation>
    <scope>NUCLEOTIDE SEQUENCE [LARGE SCALE GENOMIC DNA]</scope>
    <source>
        <strain evidence="8">VKM Ac-2121</strain>
    </source>
</reference>
<evidence type="ECO:0000256" key="5">
    <source>
        <dbReference type="SAM" id="SignalP"/>
    </source>
</evidence>
<dbReference type="Gene3D" id="3.20.20.80">
    <property type="entry name" value="Glycosidases"/>
    <property type="match status" value="1"/>
</dbReference>
<keyword evidence="3 4" id="KW-0326">Glycosidase</keyword>
<dbReference type="SUPFAM" id="SSF81296">
    <property type="entry name" value="E set domains"/>
    <property type="match status" value="1"/>
</dbReference>
<dbReference type="EMBL" id="FXBM01000002">
    <property type="protein sequence ID" value="SMH43534.1"/>
    <property type="molecule type" value="Genomic_DNA"/>
</dbReference>
<evidence type="ECO:0000256" key="4">
    <source>
        <dbReference type="PROSITE-ProRule" id="PRU01100"/>
    </source>
</evidence>
<dbReference type="SUPFAM" id="SSF51445">
    <property type="entry name" value="(Trans)glycosidases"/>
    <property type="match status" value="1"/>
</dbReference>
<dbReference type="InterPro" id="IPR013783">
    <property type="entry name" value="Ig-like_fold"/>
</dbReference>
<dbReference type="InterPro" id="IPR000805">
    <property type="entry name" value="Glyco_hydro_26"/>
</dbReference>
<dbReference type="Gene3D" id="2.60.40.10">
    <property type="entry name" value="Immunoglobulins"/>
    <property type="match status" value="1"/>
</dbReference>
<dbReference type="InterPro" id="IPR022790">
    <property type="entry name" value="GH26_dom"/>
</dbReference>
<dbReference type="AlphaFoldDB" id="A0A1X7NZX3"/>
<dbReference type="GO" id="GO:0016985">
    <property type="term" value="F:mannan endo-1,4-beta-mannosidase activity"/>
    <property type="evidence" value="ECO:0007669"/>
    <property type="project" value="InterPro"/>
</dbReference>
<dbReference type="STRING" id="1891671.SAMN06295885_2204"/>
<feature type="signal peptide" evidence="5">
    <location>
        <begin position="1"/>
        <end position="31"/>
    </location>
</feature>
<sequence length="422" mass="42516">MSVLRSAVAAAAGLMLAAAILLGGVSAPASAAPAAIALSPSSGPGGTTTVVTGTGFAKRTTGTVTAGAATAPFTTSTTGSFAATITIPATATGTLQVTARAGGRSVSAAFIVTLGGASTTAGPGSTTSPAGTAPAVSTARLRFGLTTPGGASANAELDRAAVLVGESPALVLSYQDFGQATPLTGLDSVAARGATSILTWEPWRWGGGVDQPAYSNARILAGDHDPYLRQWGAALAAWGEPVLLRYAHEMNGDWYPWSEGVNGNAAGSYAEAWRHVHDVVAAQGATNVSWVWSPNVPYSGSTPLQGLYPGAAYVDVVALDGYNWGTSAAWSSWTSPSALFGPGLTQLRALAPGSPILVAETASAETGGAKSEWNAALVSYLSAQSDVTGFVWFDHDKEVDWRIASSTASAQAFAAALAQRPS</sequence>
<feature type="active site" description="Proton donor" evidence="4">
    <location>
        <position position="249"/>
    </location>
</feature>
<evidence type="ECO:0000256" key="3">
    <source>
        <dbReference type="ARBA" id="ARBA00023295"/>
    </source>
</evidence>
<proteinExistence type="inferred from homology"/>
<dbReference type="PANTHER" id="PTHR40079:SF4">
    <property type="entry name" value="GH26 DOMAIN-CONTAINING PROTEIN-RELATED"/>
    <property type="match status" value="1"/>
</dbReference>
<evidence type="ECO:0000313" key="7">
    <source>
        <dbReference type="EMBL" id="SMH43534.1"/>
    </source>
</evidence>
<protein>
    <submittedName>
        <fullName evidence="7">IPT/TIG domain-containing protein</fullName>
    </submittedName>
</protein>
<dbReference type="InterPro" id="IPR002909">
    <property type="entry name" value="IPT_dom"/>
</dbReference>
<dbReference type="Pfam" id="PF02156">
    <property type="entry name" value="Glyco_hydro_26"/>
    <property type="match status" value="1"/>
</dbReference>
<dbReference type="InterPro" id="IPR014756">
    <property type="entry name" value="Ig_E-set"/>
</dbReference>
<feature type="chain" id="PRO_5013095521" evidence="5">
    <location>
        <begin position="32"/>
        <end position="422"/>
    </location>
</feature>